<keyword evidence="3" id="KW-1185">Reference proteome</keyword>
<comment type="caution">
    <text evidence="2">The sequence shown here is derived from an EMBL/GenBank/DDBJ whole genome shotgun (WGS) entry which is preliminary data.</text>
</comment>
<dbReference type="PANTHER" id="PTHR38847">
    <property type="match status" value="1"/>
</dbReference>
<evidence type="ECO:0000313" key="3">
    <source>
        <dbReference type="Proteomes" id="UP000265515"/>
    </source>
</evidence>
<evidence type="ECO:0000256" key="1">
    <source>
        <dbReference type="SAM" id="SignalP"/>
    </source>
</evidence>
<dbReference type="Pfam" id="PF14273">
    <property type="entry name" value="DUF4360"/>
    <property type="match status" value="1"/>
</dbReference>
<feature type="chain" id="PRO_5017414423" description="DUF4360 domain-containing protein" evidence="1">
    <location>
        <begin position="21"/>
        <end position="201"/>
    </location>
</feature>
<dbReference type="PANTHER" id="PTHR38847:SF1">
    <property type="entry name" value="PSEUDOURIDINE SYNTHASE RSUA_RLUA-LIKE DOMAIN-CONTAINING PROTEIN"/>
    <property type="match status" value="1"/>
</dbReference>
<dbReference type="AlphaFoldDB" id="A0A388KP29"/>
<name>A0A388KP29_CHABU</name>
<keyword evidence="1" id="KW-0732">Signal</keyword>
<protein>
    <recommendedName>
        <fullName evidence="4">DUF4360 domain-containing protein</fullName>
    </recommendedName>
</protein>
<dbReference type="EMBL" id="BFEA01000153">
    <property type="protein sequence ID" value="GBG71804.1"/>
    <property type="molecule type" value="Genomic_DNA"/>
</dbReference>
<evidence type="ECO:0008006" key="4">
    <source>
        <dbReference type="Google" id="ProtNLM"/>
    </source>
</evidence>
<dbReference type="InterPro" id="IPR025649">
    <property type="entry name" value="DUF4360"/>
</dbReference>
<evidence type="ECO:0000313" key="2">
    <source>
        <dbReference type="EMBL" id="GBG71804.1"/>
    </source>
</evidence>
<organism evidence="2 3">
    <name type="scientific">Chara braunii</name>
    <name type="common">Braun's stonewort</name>
    <dbReference type="NCBI Taxonomy" id="69332"/>
    <lineage>
        <taxon>Eukaryota</taxon>
        <taxon>Viridiplantae</taxon>
        <taxon>Streptophyta</taxon>
        <taxon>Charophyceae</taxon>
        <taxon>Charales</taxon>
        <taxon>Characeae</taxon>
        <taxon>Chara</taxon>
    </lineage>
</organism>
<reference evidence="2 3" key="1">
    <citation type="journal article" date="2018" name="Cell">
        <title>The Chara Genome: Secondary Complexity and Implications for Plant Terrestrialization.</title>
        <authorList>
            <person name="Nishiyama T."/>
            <person name="Sakayama H."/>
            <person name="Vries J.D."/>
            <person name="Buschmann H."/>
            <person name="Saint-Marcoux D."/>
            <person name="Ullrich K.K."/>
            <person name="Haas F.B."/>
            <person name="Vanderstraeten L."/>
            <person name="Becker D."/>
            <person name="Lang D."/>
            <person name="Vosolsobe S."/>
            <person name="Rombauts S."/>
            <person name="Wilhelmsson P.K.I."/>
            <person name="Janitza P."/>
            <person name="Kern R."/>
            <person name="Heyl A."/>
            <person name="Rumpler F."/>
            <person name="Villalobos L.I.A.C."/>
            <person name="Clay J.M."/>
            <person name="Skokan R."/>
            <person name="Toyoda A."/>
            <person name="Suzuki Y."/>
            <person name="Kagoshima H."/>
            <person name="Schijlen E."/>
            <person name="Tajeshwar N."/>
            <person name="Catarino B."/>
            <person name="Hetherington A.J."/>
            <person name="Saltykova A."/>
            <person name="Bonnot C."/>
            <person name="Breuninger H."/>
            <person name="Symeonidi A."/>
            <person name="Radhakrishnan G.V."/>
            <person name="Van Nieuwerburgh F."/>
            <person name="Deforce D."/>
            <person name="Chang C."/>
            <person name="Karol K.G."/>
            <person name="Hedrich R."/>
            <person name="Ulvskov P."/>
            <person name="Glockner G."/>
            <person name="Delwiche C.F."/>
            <person name="Petrasek J."/>
            <person name="Van de Peer Y."/>
            <person name="Friml J."/>
            <person name="Beilby M."/>
            <person name="Dolan L."/>
            <person name="Kohara Y."/>
            <person name="Sugano S."/>
            <person name="Fujiyama A."/>
            <person name="Delaux P.-M."/>
            <person name="Quint M."/>
            <person name="TheiBen G."/>
            <person name="Hagemann M."/>
            <person name="Harholt J."/>
            <person name="Dunand C."/>
            <person name="Zachgo S."/>
            <person name="Langdale J."/>
            <person name="Maumus F."/>
            <person name="Straeten D.V.D."/>
            <person name="Gould S.B."/>
            <person name="Rensing S.A."/>
        </authorList>
    </citation>
    <scope>NUCLEOTIDE SEQUENCE [LARGE SCALE GENOMIC DNA]</scope>
    <source>
        <strain evidence="2 3">S276</strain>
    </source>
</reference>
<proteinExistence type="predicted"/>
<dbReference type="STRING" id="69332.A0A388KP29"/>
<sequence length="201" mass="21242">MVALLLLGIFQMAAAGGAEAPPPGTVRIVGVSSNGNGCPPGSTEVILSSDLLAITAIFSKYTASTPGAVAERRKSCTLSVDLVYPTGFSYAVATVTYRGYAQLEKGVVGTLAASYYFSGVPGTVKTLRKLPSPINDNFEYTDKFVTLAYTPCDLKAPRNLNLKSEIRVTPSKSSSKAAGLITVDSKDLSLKQIFSLTWEKC</sequence>
<feature type="signal peptide" evidence="1">
    <location>
        <begin position="1"/>
        <end position="20"/>
    </location>
</feature>
<gene>
    <name evidence="2" type="ORF">CBR_g9213</name>
</gene>
<dbReference type="Gramene" id="GBG71804">
    <property type="protein sequence ID" value="GBG71804"/>
    <property type="gene ID" value="CBR_g9213"/>
</dbReference>
<dbReference type="Proteomes" id="UP000265515">
    <property type="component" value="Unassembled WGS sequence"/>
</dbReference>
<accession>A0A388KP29</accession>
<dbReference type="OrthoDB" id="152248at2759"/>